<dbReference type="KEGG" id="saca:FFV09_18080"/>
<dbReference type="Gene3D" id="1.10.530.10">
    <property type="match status" value="1"/>
</dbReference>
<dbReference type="EMBL" id="CP041217">
    <property type="protein sequence ID" value="QDH22584.1"/>
    <property type="molecule type" value="Genomic_DNA"/>
</dbReference>
<dbReference type="Pfam" id="PF01464">
    <property type="entry name" value="SLT"/>
    <property type="match status" value="1"/>
</dbReference>
<evidence type="ECO:0000259" key="1">
    <source>
        <dbReference type="Pfam" id="PF01464"/>
    </source>
</evidence>
<gene>
    <name evidence="2" type="ORF">FFV09_18080</name>
</gene>
<dbReference type="PANTHER" id="PTHR37423:SF5">
    <property type="entry name" value="SOLUBLE LYTIC MUREIN TRANSGLYCOSYLASE"/>
    <property type="match status" value="1"/>
</dbReference>
<dbReference type="CDD" id="cd16896">
    <property type="entry name" value="LT_Slt70-like"/>
    <property type="match status" value="1"/>
</dbReference>
<name>A0A4Y6UZM2_SACBS</name>
<accession>A0A4Y6UZM2</accession>
<evidence type="ECO:0000313" key="3">
    <source>
        <dbReference type="Proteomes" id="UP000316968"/>
    </source>
</evidence>
<dbReference type="Proteomes" id="UP000316968">
    <property type="component" value="Chromosome"/>
</dbReference>
<proteinExistence type="predicted"/>
<sequence>MRTLKKRFVLPLFLLVLAALFFNSGWMAWVYPIGYKEEIREQSKSYDIDPFLIASIIRVETNFKPSKESRVGALGIMQLMPDTADWAIEQGKLPEATLERIKHEPDTNIRIGTWYLRNLTDQFGDNRLAVMAAYNAGPGNVRKWMKEGTWDGTLENVRDIPIGETRHYVQRVIYYYNQYTKVYETF</sequence>
<keyword evidence="3" id="KW-1185">Reference proteome</keyword>
<evidence type="ECO:0000313" key="2">
    <source>
        <dbReference type="EMBL" id="QDH22584.1"/>
    </source>
</evidence>
<protein>
    <submittedName>
        <fullName evidence="2">Lytic transglycosylase domain-containing protein</fullName>
    </submittedName>
</protein>
<dbReference type="InterPro" id="IPR008258">
    <property type="entry name" value="Transglycosylase_SLT_dom_1"/>
</dbReference>
<dbReference type="SUPFAM" id="SSF53955">
    <property type="entry name" value="Lysozyme-like"/>
    <property type="match status" value="1"/>
</dbReference>
<dbReference type="OrthoDB" id="9815002at2"/>
<dbReference type="RefSeq" id="WP_141449126.1">
    <property type="nucleotide sequence ID" value="NZ_CBCSAZ010000003.1"/>
</dbReference>
<organism evidence="2 3">
    <name type="scientific">Saccharibacillus brassicae</name>
    <dbReference type="NCBI Taxonomy" id="2583377"/>
    <lineage>
        <taxon>Bacteria</taxon>
        <taxon>Bacillati</taxon>
        <taxon>Bacillota</taxon>
        <taxon>Bacilli</taxon>
        <taxon>Bacillales</taxon>
        <taxon>Paenibacillaceae</taxon>
        <taxon>Saccharibacillus</taxon>
    </lineage>
</organism>
<feature type="domain" description="Transglycosylase SLT" evidence="1">
    <location>
        <begin position="39"/>
        <end position="149"/>
    </location>
</feature>
<dbReference type="InterPro" id="IPR023346">
    <property type="entry name" value="Lysozyme-like_dom_sf"/>
</dbReference>
<reference evidence="2 3" key="1">
    <citation type="submission" date="2019-06" db="EMBL/GenBank/DDBJ databases">
        <title>Saccharibacillus brassicae sp. nov., an endophytic bacterium isolated from Chinese cabbage seeds (Brassica pekinensis).</title>
        <authorList>
            <person name="Jiang L."/>
            <person name="Lee J."/>
            <person name="Kim S.W."/>
        </authorList>
    </citation>
    <scope>NUCLEOTIDE SEQUENCE [LARGE SCALE GENOMIC DNA]</scope>
    <source>
        <strain evidence="3">KCTC 43072 / ATSA2</strain>
    </source>
</reference>
<dbReference type="PANTHER" id="PTHR37423">
    <property type="entry name" value="SOLUBLE LYTIC MUREIN TRANSGLYCOSYLASE-RELATED"/>
    <property type="match status" value="1"/>
</dbReference>
<dbReference type="AlphaFoldDB" id="A0A4Y6UZM2"/>